<dbReference type="SMART" id="SM00855">
    <property type="entry name" value="PGAM"/>
    <property type="match status" value="1"/>
</dbReference>
<dbReference type="EMBL" id="JAVAMP010000018">
    <property type="protein sequence ID" value="MDP5276754.1"/>
    <property type="molecule type" value="Genomic_DNA"/>
</dbReference>
<dbReference type="Gene3D" id="3.40.50.1240">
    <property type="entry name" value="Phosphoglycerate mutase-like"/>
    <property type="match status" value="1"/>
</dbReference>
<accession>A0ABT9J559</accession>
<name>A0ABT9J559_9BACL</name>
<evidence type="ECO:0000313" key="1">
    <source>
        <dbReference type="EMBL" id="MDP5276754.1"/>
    </source>
</evidence>
<dbReference type="PANTHER" id="PTHR48100:SF59">
    <property type="entry name" value="ADENOSYLCOBALAMIN_ALPHA-RIBAZOLE PHOSPHATASE"/>
    <property type="match status" value="1"/>
</dbReference>
<dbReference type="Pfam" id="PF00300">
    <property type="entry name" value="His_Phos_1"/>
    <property type="match status" value="1"/>
</dbReference>
<proteinExistence type="predicted"/>
<dbReference type="InterPro" id="IPR050275">
    <property type="entry name" value="PGM_Phosphatase"/>
</dbReference>
<keyword evidence="2" id="KW-1185">Reference proteome</keyword>
<protein>
    <submittedName>
        <fullName evidence="1">Histidine phosphatase family protein</fullName>
        <ecNumber evidence="1">3.1.3.-</ecNumber>
    </submittedName>
</protein>
<dbReference type="EC" id="3.1.3.-" evidence="1"/>
<dbReference type="InterPro" id="IPR029033">
    <property type="entry name" value="His_PPase_superfam"/>
</dbReference>
<dbReference type="RefSeq" id="WP_305994062.1">
    <property type="nucleotide sequence ID" value="NZ_JAVAMP010000018.1"/>
</dbReference>
<keyword evidence="1" id="KW-0378">Hydrolase</keyword>
<organism evidence="1 2">
    <name type="scientific">Chengkuizengella axinellae</name>
    <dbReference type="NCBI Taxonomy" id="3064388"/>
    <lineage>
        <taxon>Bacteria</taxon>
        <taxon>Bacillati</taxon>
        <taxon>Bacillota</taxon>
        <taxon>Bacilli</taxon>
        <taxon>Bacillales</taxon>
        <taxon>Paenibacillaceae</taxon>
        <taxon>Chengkuizengella</taxon>
    </lineage>
</organism>
<reference evidence="1 2" key="1">
    <citation type="submission" date="2023-08" db="EMBL/GenBank/DDBJ databases">
        <authorList>
            <person name="Park J.-S."/>
        </authorList>
    </citation>
    <scope>NUCLEOTIDE SEQUENCE [LARGE SCALE GENOMIC DNA]</scope>
    <source>
        <strain evidence="1 2">2205SS18-9</strain>
    </source>
</reference>
<dbReference type="InterPro" id="IPR013078">
    <property type="entry name" value="His_Pase_superF_clade-1"/>
</dbReference>
<dbReference type="GO" id="GO:0016787">
    <property type="term" value="F:hydrolase activity"/>
    <property type="evidence" value="ECO:0007669"/>
    <property type="project" value="UniProtKB-KW"/>
</dbReference>
<comment type="caution">
    <text evidence="1">The sequence shown here is derived from an EMBL/GenBank/DDBJ whole genome shotgun (WGS) entry which is preliminary data.</text>
</comment>
<gene>
    <name evidence="1" type="ORF">Q5Y73_21920</name>
</gene>
<dbReference type="Proteomes" id="UP001231941">
    <property type="component" value="Unassembled WGS sequence"/>
</dbReference>
<dbReference type="SUPFAM" id="SSF53254">
    <property type="entry name" value="Phosphoglycerate mutase-like"/>
    <property type="match status" value="1"/>
</dbReference>
<sequence>MKTVIFMVRHAESPFRFGQERTRKLSKQGELDAKLITDIMGKENIDIMVSSPYIRAIQTIEGLSSNNKLEIQVFEELKERPLKGNYKLPDEERQTAIKRSFDDLDYCLPGGETIKQAQTRVIPLIQKLLSKYEGKNIVIGTHGIIMTAILNYYDKKYGYDFWNSTTKPDIYKLTFLENKIQSVKRLWKLVDNPLFLQ</sequence>
<dbReference type="PANTHER" id="PTHR48100">
    <property type="entry name" value="BROAD-SPECIFICITY PHOSPHATASE YOR283W-RELATED"/>
    <property type="match status" value="1"/>
</dbReference>
<evidence type="ECO:0000313" key="2">
    <source>
        <dbReference type="Proteomes" id="UP001231941"/>
    </source>
</evidence>
<dbReference type="CDD" id="cd07067">
    <property type="entry name" value="HP_PGM_like"/>
    <property type="match status" value="1"/>
</dbReference>